<keyword evidence="2" id="KW-0328">Glycosyltransferase</keyword>
<evidence type="ECO:0000256" key="4">
    <source>
        <dbReference type="ARBA" id="ARBA00022692"/>
    </source>
</evidence>
<comment type="caution">
    <text evidence="9">The sequence shown here is derived from an EMBL/GenBank/DDBJ whole genome shotgun (WGS) entry which is preliminary data.</text>
</comment>
<feature type="domain" description="Glycosyltransferase 2-like" evidence="8">
    <location>
        <begin position="9"/>
        <end position="170"/>
    </location>
</feature>
<sequence>MGKDTTLISFVFPVYNEEENLPELIKQITAFFNSQKKYAWEAIFVEHGSWDKSFEILRKAGQKDTRIKVLRLSRNFTADGGIAAGMRFAKGDALVIMMADLQEPFDVVPKFVKKWEEGYEIVYGVVKKRTASIVRNIMSKLYYKLINKVTHNMFPENASDFRLIDKKVYQAINTMPEQNKYLRGLVIWTGFNSTGVPFDRKNRFAGESKADLKTVMYVALNGIFSFSYLPLRLVSYVGVLITLASFALGFYYLYLYFAHGREAPGITSVLLIMLFLFGILFSALGIISEYLARIYDDVKLRPNLIVKETVNL</sequence>
<dbReference type="GO" id="GO:0005886">
    <property type="term" value="C:plasma membrane"/>
    <property type="evidence" value="ECO:0007669"/>
    <property type="project" value="TreeGrafter"/>
</dbReference>
<keyword evidence="3" id="KW-0808">Transferase</keyword>
<feature type="transmembrane region" description="Helical" evidence="7">
    <location>
        <begin position="269"/>
        <end position="292"/>
    </location>
</feature>
<dbReference type="InterPro" id="IPR050256">
    <property type="entry name" value="Glycosyltransferase_2"/>
</dbReference>
<evidence type="ECO:0000259" key="8">
    <source>
        <dbReference type="Pfam" id="PF00535"/>
    </source>
</evidence>
<evidence type="ECO:0000256" key="7">
    <source>
        <dbReference type="SAM" id="Phobius"/>
    </source>
</evidence>
<comment type="subcellular location">
    <subcellularLocation>
        <location evidence="1">Membrane</location>
        <topology evidence="1">Multi-pass membrane protein</topology>
    </subcellularLocation>
</comment>
<dbReference type="Gene3D" id="3.90.550.10">
    <property type="entry name" value="Spore Coat Polysaccharide Biosynthesis Protein SpsA, Chain A"/>
    <property type="match status" value="1"/>
</dbReference>
<dbReference type="EMBL" id="MFZM01000024">
    <property type="protein sequence ID" value="OGK23201.1"/>
    <property type="molecule type" value="Genomic_DNA"/>
</dbReference>
<dbReference type="Pfam" id="PF00535">
    <property type="entry name" value="Glycos_transf_2"/>
    <property type="match status" value="1"/>
</dbReference>
<feature type="transmembrane region" description="Helical" evidence="7">
    <location>
        <begin position="235"/>
        <end position="257"/>
    </location>
</feature>
<keyword evidence="5 7" id="KW-1133">Transmembrane helix</keyword>
<keyword evidence="6 7" id="KW-0472">Membrane</keyword>
<evidence type="ECO:0000256" key="6">
    <source>
        <dbReference type="ARBA" id="ARBA00023136"/>
    </source>
</evidence>
<proteinExistence type="predicted"/>
<evidence type="ECO:0000256" key="5">
    <source>
        <dbReference type="ARBA" id="ARBA00022989"/>
    </source>
</evidence>
<accession>A0A1F7GWA7</accession>
<evidence type="ECO:0000256" key="1">
    <source>
        <dbReference type="ARBA" id="ARBA00004141"/>
    </source>
</evidence>
<evidence type="ECO:0000256" key="2">
    <source>
        <dbReference type="ARBA" id="ARBA00022676"/>
    </source>
</evidence>
<reference evidence="9 10" key="1">
    <citation type="journal article" date="2016" name="Nat. Commun.">
        <title>Thousands of microbial genomes shed light on interconnected biogeochemical processes in an aquifer system.</title>
        <authorList>
            <person name="Anantharaman K."/>
            <person name="Brown C.T."/>
            <person name="Hug L.A."/>
            <person name="Sharon I."/>
            <person name="Castelle C.J."/>
            <person name="Probst A.J."/>
            <person name="Thomas B.C."/>
            <person name="Singh A."/>
            <person name="Wilkins M.J."/>
            <person name="Karaoz U."/>
            <person name="Brodie E.L."/>
            <person name="Williams K.H."/>
            <person name="Hubbard S.S."/>
            <person name="Banfield J.F."/>
        </authorList>
    </citation>
    <scope>NUCLEOTIDE SEQUENCE [LARGE SCALE GENOMIC DNA]</scope>
</reference>
<dbReference type="InterPro" id="IPR001173">
    <property type="entry name" value="Glyco_trans_2-like"/>
</dbReference>
<evidence type="ECO:0000313" key="9">
    <source>
        <dbReference type="EMBL" id="OGK23201.1"/>
    </source>
</evidence>
<dbReference type="GO" id="GO:0016757">
    <property type="term" value="F:glycosyltransferase activity"/>
    <property type="evidence" value="ECO:0007669"/>
    <property type="project" value="UniProtKB-KW"/>
</dbReference>
<protein>
    <recommendedName>
        <fullName evidence="8">Glycosyltransferase 2-like domain-containing protein</fullName>
    </recommendedName>
</protein>
<dbReference type="AlphaFoldDB" id="A0A1F7GWA7"/>
<organism evidence="9 10">
    <name type="scientific">Candidatus Roizmanbacteria bacterium RIFCSPHIGHO2_02_FULL_37_24</name>
    <dbReference type="NCBI Taxonomy" id="1802037"/>
    <lineage>
        <taxon>Bacteria</taxon>
        <taxon>Candidatus Roizmaniibacteriota</taxon>
    </lineage>
</organism>
<dbReference type="Proteomes" id="UP000177159">
    <property type="component" value="Unassembled WGS sequence"/>
</dbReference>
<dbReference type="SUPFAM" id="SSF53448">
    <property type="entry name" value="Nucleotide-diphospho-sugar transferases"/>
    <property type="match status" value="1"/>
</dbReference>
<dbReference type="InterPro" id="IPR029044">
    <property type="entry name" value="Nucleotide-diphossugar_trans"/>
</dbReference>
<evidence type="ECO:0000313" key="10">
    <source>
        <dbReference type="Proteomes" id="UP000177159"/>
    </source>
</evidence>
<name>A0A1F7GWA7_9BACT</name>
<dbReference type="CDD" id="cd04187">
    <property type="entry name" value="DPM1_like_bac"/>
    <property type="match status" value="1"/>
</dbReference>
<dbReference type="PANTHER" id="PTHR48090:SF1">
    <property type="entry name" value="PROPHAGE BACTOPRENOL GLUCOSYL TRANSFERASE HOMOLOG"/>
    <property type="match status" value="1"/>
</dbReference>
<dbReference type="PANTHER" id="PTHR48090">
    <property type="entry name" value="UNDECAPRENYL-PHOSPHATE 4-DEOXY-4-FORMAMIDO-L-ARABINOSE TRANSFERASE-RELATED"/>
    <property type="match status" value="1"/>
</dbReference>
<gene>
    <name evidence="9" type="ORF">A3C24_00905</name>
</gene>
<keyword evidence="4 7" id="KW-0812">Transmembrane</keyword>
<evidence type="ECO:0000256" key="3">
    <source>
        <dbReference type="ARBA" id="ARBA00022679"/>
    </source>
</evidence>